<reference evidence="2" key="1">
    <citation type="submission" date="2016-11" db="EMBL/GenBank/DDBJ databases">
        <authorList>
            <person name="Varghese N."/>
            <person name="Submissions S."/>
        </authorList>
    </citation>
    <scope>NUCLEOTIDE SEQUENCE [LARGE SCALE GENOMIC DNA]</scope>
    <source>
        <strain evidence="2">DSM 13643</strain>
    </source>
</reference>
<proteinExistence type="predicted"/>
<dbReference type="AlphaFoldDB" id="A0A1M5UXI5"/>
<evidence type="ECO:0000313" key="1">
    <source>
        <dbReference type="EMBL" id="SHH67767.1"/>
    </source>
</evidence>
<accession>A0A1M5UXI5</accession>
<evidence type="ECO:0000313" key="2">
    <source>
        <dbReference type="Proteomes" id="UP000183967"/>
    </source>
</evidence>
<gene>
    <name evidence="1" type="ORF">SAMN02745135_01634</name>
</gene>
<dbReference type="Gene3D" id="3.20.20.80">
    <property type="entry name" value="Glycosidases"/>
    <property type="match status" value="1"/>
</dbReference>
<dbReference type="Proteomes" id="UP000183967">
    <property type="component" value="Unassembled WGS sequence"/>
</dbReference>
<sequence length="93" mass="10627">MVYQFPLPPLVLNAYQTGNASYLLKWADSLEQISSRTTFFNFLASHDGIGVMPARGILSEKEINEMAKKQRSMAGMFHIKIMEMEQRARMSLI</sequence>
<keyword evidence="2" id="KW-1185">Reference proteome</keyword>
<dbReference type="OrthoDB" id="9805159at2"/>
<dbReference type="InterPro" id="IPR017853">
    <property type="entry name" value="GH"/>
</dbReference>
<name>A0A1M5UXI5_9FIRM</name>
<protein>
    <submittedName>
        <fullName evidence="1">Sucrose phosphorylase</fullName>
    </submittedName>
</protein>
<organism evidence="1 2">
    <name type="scientific">Caloranaerobacter azorensis DSM 13643</name>
    <dbReference type="NCBI Taxonomy" id="1121264"/>
    <lineage>
        <taxon>Bacteria</taxon>
        <taxon>Bacillati</taxon>
        <taxon>Bacillota</taxon>
        <taxon>Tissierellia</taxon>
        <taxon>Tissierellales</taxon>
        <taxon>Thermohalobacteraceae</taxon>
        <taxon>Caloranaerobacter</taxon>
    </lineage>
</organism>
<dbReference type="EMBL" id="FQXO01000044">
    <property type="protein sequence ID" value="SHH67767.1"/>
    <property type="molecule type" value="Genomic_DNA"/>
</dbReference>
<dbReference type="RefSeq" id="WP_073196837.1">
    <property type="nucleotide sequence ID" value="NZ_FQXO01000044.1"/>
</dbReference>
<dbReference type="SUPFAM" id="SSF51445">
    <property type="entry name" value="(Trans)glycosidases"/>
    <property type="match status" value="1"/>
</dbReference>